<dbReference type="PANTHER" id="PTHR43991">
    <property type="entry name" value="WD REPEAT PROTEIN (AFU_ORTHOLOGUE AFUA_8G05640)-RELATED"/>
    <property type="match status" value="1"/>
</dbReference>
<gene>
    <name evidence="4" type="ORF">L211DRAFT_606707</name>
</gene>
<reference evidence="4 5" key="1">
    <citation type="journal article" date="2018" name="Nat. Ecol. Evol.">
        <title>Pezizomycetes genomes reveal the molecular basis of ectomycorrhizal truffle lifestyle.</title>
        <authorList>
            <person name="Murat C."/>
            <person name="Payen T."/>
            <person name="Noel B."/>
            <person name="Kuo A."/>
            <person name="Morin E."/>
            <person name="Chen J."/>
            <person name="Kohler A."/>
            <person name="Krizsan K."/>
            <person name="Balestrini R."/>
            <person name="Da Silva C."/>
            <person name="Montanini B."/>
            <person name="Hainaut M."/>
            <person name="Levati E."/>
            <person name="Barry K.W."/>
            <person name="Belfiori B."/>
            <person name="Cichocki N."/>
            <person name="Clum A."/>
            <person name="Dockter R.B."/>
            <person name="Fauchery L."/>
            <person name="Guy J."/>
            <person name="Iotti M."/>
            <person name="Le Tacon F."/>
            <person name="Lindquist E.A."/>
            <person name="Lipzen A."/>
            <person name="Malagnac F."/>
            <person name="Mello A."/>
            <person name="Molinier V."/>
            <person name="Miyauchi S."/>
            <person name="Poulain J."/>
            <person name="Riccioni C."/>
            <person name="Rubini A."/>
            <person name="Sitrit Y."/>
            <person name="Splivallo R."/>
            <person name="Traeger S."/>
            <person name="Wang M."/>
            <person name="Zifcakova L."/>
            <person name="Wipf D."/>
            <person name="Zambonelli A."/>
            <person name="Paolocci F."/>
            <person name="Nowrousian M."/>
            <person name="Ottonello S."/>
            <person name="Baldrian P."/>
            <person name="Spatafora J.W."/>
            <person name="Henrissat B."/>
            <person name="Nagy L.G."/>
            <person name="Aury J.M."/>
            <person name="Wincker P."/>
            <person name="Grigoriev I.V."/>
            <person name="Bonfante P."/>
            <person name="Martin F.M."/>
        </authorList>
    </citation>
    <scope>NUCLEOTIDE SEQUENCE [LARGE SCALE GENOMIC DNA]</scope>
    <source>
        <strain evidence="4 5">ATCC MYA-4762</strain>
    </source>
</reference>
<feature type="coiled-coil region" evidence="2">
    <location>
        <begin position="936"/>
        <end position="963"/>
    </location>
</feature>
<dbReference type="Pfam" id="PF00400">
    <property type="entry name" value="WD40"/>
    <property type="match status" value="1"/>
</dbReference>
<dbReference type="PROSITE" id="PS50082">
    <property type="entry name" value="WD_REPEATS_2"/>
    <property type="match status" value="1"/>
</dbReference>
<evidence type="ECO:0000256" key="1">
    <source>
        <dbReference type="PROSITE-ProRule" id="PRU00221"/>
    </source>
</evidence>
<feature type="compositionally biased region" description="Polar residues" evidence="3">
    <location>
        <begin position="186"/>
        <end position="196"/>
    </location>
</feature>
<evidence type="ECO:0000256" key="2">
    <source>
        <dbReference type="SAM" id="Coils"/>
    </source>
</evidence>
<feature type="region of interest" description="Disordered" evidence="3">
    <location>
        <begin position="163"/>
        <end position="250"/>
    </location>
</feature>
<evidence type="ECO:0000256" key="3">
    <source>
        <dbReference type="SAM" id="MobiDB-lite"/>
    </source>
</evidence>
<feature type="compositionally biased region" description="Low complexity" evidence="3">
    <location>
        <begin position="27"/>
        <end position="39"/>
    </location>
</feature>
<dbReference type="Gene3D" id="2.130.10.10">
    <property type="entry name" value="YVTN repeat-like/Quinoprotein amine dehydrogenase"/>
    <property type="match status" value="1"/>
</dbReference>
<dbReference type="STRING" id="1051890.A0A3N4LW09"/>
<protein>
    <submittedName>
        <fullName evidence="4">Uncharacterized protein</fullName>
    </submittedName>
</protein>
<feature type="region of interest" description="Disordered" evidence="3">
    <location>
        <begin position="1"/>
        <end position="68"/>
    </location>
</feature>
<proteinExistence type="predicted"/>
<dbReference type="SUPFAM" id="SSF50969">
    <property type="entry name" value="YVTN repeat-like/Quinoprotein amine dehydrogenase"/>
    <property type="match status" value="1"/>
</dbReference>
<accession>A0A3N4LW09</accession>
<feature type="compositionally biased region" description="Basic and acidic residues" evidence="3">
    <location>
        <begin position="163"/>
        <end position="176"/>
    </location>
</feature>
<feature type="compositionally biased region" description="Acidic residues" evidence="3">
    <location>
        <begin position="765"/>
        <end position="781"/>
    </location>
</feature>
<feature type="compositionally biased region" description="Low complexity" evidence="3">
    <location>
        <begin position="786"/>
        <end position="799"/>
    </location>
</feature>
<feature type="compositionally biased region" description="Polar residues" evidence="3">
    <location>
        <begin position="210"/>
        <end position="223"/>
    </location>
</feature>
<dbReference type="PROSITE" id="PS50294">
    <property type="entry name" value="WD_REPEATS_REGION"/>
    <property type="match status" value="1"/>
</dbReference>
<feature type="repeat" description="WD" evidence="1">
    <location>
        <begin position="621"/>
        <end position="662"/>
    </location>
</feature>
<dbReference type="PANTHER" id="PTHR43991:SF12">
    <property type="entry name" value="WD REPEAT PROTEIN (AFU_ORTHOLOGUE AFUA_8G05640)"/>
    <property type="match status" value="1"/>
</dbReference>
<organism evidence="4 5">
    <name type="scientific">Terfezia boudieri ATCC MYA-4762</name>
    <dbReference type="NCBI Taxonomy" id="1051890"/>
    <lineage>
        <taxon>Eukaryota</taxon>
        <taxon>Fungi</taxon>
        <taxon>Dikarya</taxon>
        <taxon>Ascomycota</taxon>
        <taxon>Pezizomycotina</taxon>
        <taxon>Pezizomycetes</taxon>
        <taxon>Pezizales</taxon>
        <taxon>Pezizaceae</taxon>
        <taxon>Terfezia</taxon>
    </lineage>
</organism>
<name>A0A3N4LW09_9PEZI</name>
<dbReference type="OrthoDB" id="20669at2759"/>
<feature type="compositionally biased region" description="Polar residues" evidence="3">
    <location>
        <begin position="234"/>
        <end position="246"/>
    </location>
</feature>
<dbReference type="InterPro" id="IPR001680">
    <property type="entry name" value="WD40_rpt"/>
</dbReference>
<feature type="compositionally biased region" description="Low complexity" evidence="3">
    <location>
        <begin position="807"/>
        <end position="818"/>
    </location>
</feature>
<evidence type="ECO:0000313" key="4">
    <source>
        <dbReference type="EMBL" id="RPB27086.1"/>
    </source>
</evidence>
<dbReference type="InterPro" id="IPR011044">
    <property type="entry name" value="Quino_amine_DH_bsu"/>
</dbReference>
<feature type="compositionally biased region" description="Low complexity" evidence="3">
    <location>
        <begin position="197"/>
        <end position="209"/>
    </location>
</feature>
<dbReference type="InParanoid" id="A0A3N4LW09"/>
<evidence type="ECO:0000313" key="5">
    <source>
        <dbReference type="Proteomes" id="UP000267821"/>
    </source>
</evidence>
<dbReference type="InterPro" id="IPR015943">
    <property type="entry name" value="WD40/YVTN_repeat-like_dom_sf"/>
</dbReference>
<keyword evidence="5" id="KW-1185">Reference proteome</keyword>
<dbReference type="EMBL" id="ML121532">
    <property type="protein sequence ID" value="RPB27086.1"/>
    <property type="molecule type" value="Genomic_DNA"/>
</dbReference>
<feature type="region of interest" description="Disordered" evidence="3">
    <location>
        <begin position="757"/>
        <end position="869"/>
    </location>
</feature>
<keyword evidence="1" id="KW-0853">WD repeat</keyword>
<dbReference type="Proteomes" id="UP000267821">
    <property type="component" value="Unassembled WGS sequence"/>
</dbReference>
<keyword evidence="2" id="KW-0175">Coiled coil</keyword>
<feature type="region of interest" description="Disordered" evidence="3">
    <location>
        <begin position="98"/>
        <end position="120"/>
    </location>
</feature>
<dbReference type="SMART" id="SM00320">
    <property type="entry name" value="WD40"/>
    <property type="match status" value="1"/>
</dbReference>
<dbReference type="AlphaFoldDB" id="A0A3N4LW09"/>
<sequence>MSLGLGSIEDYNSLPTTVAFAGPSSPPGSYLSPGTSELGHGVGEEEGEEKREEEQEGEEGYIGSEQEKFKLRDESSVVVLADEVEDVSSFGVREVGEDIAPNDMDGMEMDPEDRSAPATRSRDIFSPQHLIPRAPTPLTNSLADILHLLNDRHRELILSLDQETRSNTSREERDSLSIDSIMEDQLPSTTPVITQPGSSSTRTSEGLSSDDTSSEALILNTATEFDGPPEDWNTGPSTTSDHSQASMEEVDQAAVDENLTGRPENQGFPSPPFELLLPIGGPFLTSGGFLRPGIAHLMTGDEFLDESFNEGYDEPIIDIETDNFDFSRLCRRLSNYDYYPFDPTTARLASLAAQIKALKRPEEVTTEAMEMNGEDCQGIPWNNLGVTRDEFRVLRNRTYKNYRNVPHVAYTKLDPLPANRHFFRFNRQENTKRIRVVHFQLRNLLSVTSRHDIFYSSEHCRIRRTELGSKESEIIIDLSTGVGGGSGTGTGSPVKITTMTARYGVVIAGGFSGEYAMKSLFSPFESKPIIGTVTRNDNGITNHVHAHLGRNSGSPVAVFSSNDNKLRVLDCYQNTFVGEQNFEWPINCSATSPDGRLRVVVGDHKDIVIVEADSGKILRTLEGHQDYGFSCAWSDDGYSIATGNQDRTVRIYDARNFSRSITQIGTNIAGVRTLRFSENGCGRRVLVCPEPADYVNVIDAVTWDGMQKFDFFGEIAGVELSPKGGEMFVANADFCVGGLMEFERCRDDRYDIWEAEDGARSRESEVEETSYLEDEDEEGLEEFSRRSTGSRSTVSTPIRQQRRRRQISSPSTPSSPYNRLPPPPPYSFQRLRGAVATPPHGQDISSLGDRTMSSPSASQTRLPASSSPFRTMAIGSNLWDNSNVTPSRFPLFPLPQFHGIERGRVPERRWRWVIRDWDDDASEDGEDEEPDVDTVVDVAENDNEEEESEAEFARWKAEKMREAMGREEDAMGGRRRKRMGVEMGGMFV</sequence>
<feature type="compositionally biased region" description="Polar residues" evidence="3">
    <location>
        <begin position="851"/>
        <end position="869"/>
    </location>
</feature>